<accession>A0AAV2BTL3</accession>
<dbReference type="EMBL" id="CAXIEN010000481">
    <property type="protein sequence ID" value="CAL1298964.1"/>
    <property type="molecule type" value="Genomic_DNA"/>
</dbReference>
<sequence>MVNDTAIRRLVEMISAFYTEGRTVKEDLACSLTSEFLRNIQDVLFTKQIVLYSRFSKFFSDKREEMLSSPQMYVKYIFYACLQDDLIHRIVFEKFLNAFALILRIIIETSLKTKINFCRSVPDIFMVLFEEKFSKPFGSCKVFRRFLQYINNPRYLEAKCVERNISRSYDPNVSIERIPEILREKARQMLPYEQKPSISDFLESIIDHHSSSLANNVLEIIGTEFPLKKDVDLNASPSNLIQHKTTRIAESLTRLKMYEKIGDSKSTPEPCKSLNFDSKTSHDALGQISDKARYESIIEAVIRHNHSKSSCRMQLKGRNQTEADRILEHLKSTINSIVEVLDEYDKE</sequence>
<proteinExistence type="predicted"/>
<gene>
    <name evidence="1" type="ORF">LARSCL_LOCUS21085</name>
</gene>
<name>A0AAV2BTL3_9ARAC</name>
<dbReference type="Proteomes" id="UP001497382">
    <property type="component" value="Unassembled WGS sequence"/>
</dbReference>
<evidence type="ECO:0000313" key="1">
    <source>
        <dbReference type="EMBL" id="CAL1298964.1"/>
    </source>
</evidence>
<reference evidence="1 2" key="1">
    <citation type="submission" date="2024-04" db="EMBL/GenBank/DDBJ databases">
        <authorList>
            <person name="Rising A."/>
            <person name="Reimegard J."/>
            <person name="Sonavane S."/>
            <person name="Akerstrom W."/>
            <person name="Nylinder S."/>
            <person name="Hedman E."/>
            <person name="Kallberg Y."/>
        </authorList>
    </citation>
    <scope>NUCLEOTIDE SEQUENCE [LARGE SCALE GENOMIC DNA]</scope>
</reference>
<organism evidence="1 2">
    <name type="scientific">Larinioides sclopetarius</name>
    <dbReference type="NCBI Taxonomy" id="280406"/>
    <lineage>
        <taxon>Eukaryota</taxon>
        <taxon>Metazoa</taxon>
        <taxon>Ecdysozoa</taxon>
        <taxon>Arthropoda</taxon>
        <taxon>Chelicerata</taxon>
        <taxon>Arachnida</taxon>
        <taxon>Araneae</taxon>
        <taxon>Araneomorphae</taxon>
        <taxon>Entelegynae</taxon>
        <taxon>Araneoidea</taxon>
        <taxon>Araneidae</taxon>
        <taxon>Larinioides</taxon>
    </lineage>
</organism>
<protein>
    <submittedName>
        <fullName evidence="1">Uncharacterized protein</fullName>
    </submittedName>
</protein>
<evidence type="ECO:0000313" key="2">
    <source>
        <dbReference type="Proteomes" id="UP001497382"/>
    </source>
</evidence>
<dbReference type="AlphaFoldDB" id="A0AAV2BTL3"/>
<keyword evidence="2" id="KW-1185">Reference proteome</keyword>
<comment type="caution">
    <text evidence="1">The sequence shown here is derived from an EMBL/GenBank/DDBJ whole genome shotgun (WGS) entry which is preliminary data.</text>
</comment>